<reference evidence="1 2" key="1">
    <citation type="submission" date="2015-03" db="EMBL/GenBank/DDBJ databases">
        <authorList>
            <consortium name="Pathogen Informatics"/>
        </authorList>
    </citation>
    <scope>NUCLEOTIDE SEQUENCE [LARGE SCALE GENOMIC DNA]</scope>
    <source>
        <strain evidence="1 2">H09601792</strain>
    </source>
</reference>
<dbReference type="AlphaFoldDB" id="A0A654TL54"/>
<dbReference type="Proteomes" id="UP000046947">
    <property type="component" value="Unassembled WGS sequence"/>
</dbReference>
<dbReference type="EMBL" id="CFOH01000207">
    <property type="protein sequence ID" value="CFE49761.1"/>
    <property type="molecule type" value="Genomic_DNA"/>
</dbReference>
<protein>
    <submittedName>
        <fullName evidence="1">Uncharacterized protein</fullName>
    </submittedName>
</protein>
<evidence type="ECO:0000313" key="1">
    <source>
        <dbReference type="EMBL" id="CFE49761.1"/>
    </source>
</evidence>
<organism evidence="1 2">
    <name type="scientific">Mycobacterium tuberculosis</name>
    <dbReference type="NCBI Taxonomy" id="1773"/>
    <lineage>
        <taxon>Bacteria</taxon>
        <taxon>Bacillati</taxon>
        <taxon>Actinomycetota</taxon>
        <taxon>Actinomycetes</taxon>
        <taxon>Mycobacteriales</taxon>
        <taxon>Mycobacteriaceae</taxon>
        <taxon>Mycobacterium</taxon>
        <taxon>Mycobacterium tuberculosis complex</taxon>
    </lineage>
</organism>
<accession>A0A654TL54</accession>
<gene>
    <name evidence="1" type="ORF">ERS007688_01559</name>
</gene>
<evidence type="ECO:0000313" key="2">
    <source>
        <dbReference type="Proteomes" id="UP000046947"/>
    </source>
</evidence>
<name>A0A654TL54_MYCTX</name>
<proteinExistence type="predicted"/>
<sequence>MDLQQHARRQLCLVERLVDLDHGHLDDVGRAALDRRVQRRPLGGLPHLTVAAVQLGQVAATAQHRRGVAVLAGPLDYGAQVVAHPAESGEIRVHLLVGFLGGDFQLLRQAVGAQPVSQPVGHRLDPAPQLAGDLVDGHAERPGRDERMQVLPGVERLDEALVPGQVRHDPHLDLAVVGRHQLGVAVPDHERVPDPPARVGADRDVLQVGFGRGEPAGRGDRLVERGVDAAVGGHRLEQPVDGDLEPGDVAVGEQMLQKRMPGLVEQRLQRVGIRGVAGLGAFGLRHAQFVEQHDLQLLG</sequence>